<dbReference type="SUPFAM" id="SSF55785">
    <property type="entry name" value="PYP-like sensor domain (PAS domain)"/>
    <property type="match status" value="1"/>
</dbReference>
<dbReference type="InterPro" id="IPR035919">
    <property type="entry name" value="EAL_sf"/>
</dbReference>
<dbReference type="PROSITE" id="PS50887">
    <property type="entry name" value="GGDEF"/>
    <property type="match status" value="1"/>
</dbReference>
<feature type="transmembrane region" description="Helical" evidence="1">
    <location>
        <begin position="151"/>
        <end position="170"/>
    </location>
</feature>
<dbReference type="InterPro" id="IPR035965">
    <property type="entry name" value="PAS-like_dom_sf"/>
</dbReference>
<evidence type="ECO:0000313" key="5">
    <source>
        <dbReference type="Proteomes" id="UP000389128"/>
    </source>
</evidence>
<dbReference type="SUPFAM" id="SSF55073">
    <property type="entry name" value="Nucleotide cyclase"/>
    <property type="match status" value="1"/>
</dbReference>
<dbReference type="CDD" id="cd01948">
    <property type="entry name" value="EAL"/>
    <property type="match status" value="1"/>
</dbReference>
<dbReference type="PROSITE" id="PS50883">
    <property type="entry name" value="EAL"/>
    <property type="match status" value="1"/>
</dbReference>
<dbReference type="SMART" id="SM00267">
    <property type="entry name" value="GGDEF"/>
    <property type="match status" value="1"/>
</dbReference>
<dbReference type="InterPro" id="IPR029787">
    <property type="entry name" value="Nucleotide_cyclase"/>
</dbReference>
<dbReference type="InterPro" id="IPR033425">
    <property type="entry name" value="MASE3"/>
</dbReference>
<feature type="transmembrane region" description="Helical" evidence="1">
    <location>
        <begin position="220"/>
        <end position="240"/>
    </location>
</feature>
<dbReference type="InterPro" id="IPR000160">
    <property type="entry name" value="GGDEF_dom"/>
</dbReference>
<dbReference type="GO" id="GO:0003824">
    <property type="term" value="F:catalytic activity"/>
    <property type="evidence" value="ECO:0007669"/>
    <property type="project" value="UniProtKB-ARBA"/>
</dbReference>
<sequence length="867" mass="95918">MHANAPSPGIRVDSRKLNRSSIWIGVLAFFCSLLWLNGGTGDLGLSAYLPVHTAMETAAIVVAMLVFGIAWNAYSDERPGNVVLIGVVLLGSALLDFGHMCGYRGMPDFVTPSSPQKAIVFWLGARYLVAFGLLTIALRPWQPMLGSRSRYSILAGVLVYVAIIYWLELFQPSLLPDFFIPGRGLTNLKIGLEYGLVALYGLSALIFYRQARHGAAFNATDLFAAAGIAVLSELCFTLYASVSDAFNFVGHVYKIISCAFLYRAVFVHSVRQPFHALRQALAKEKLWAAEQHSFVRTLDMLDEAVLELLPDGRIARANNGWWQLAGRTPAGSLLAEAVHPEDRSAFEKCLQNLLEGLKDELHGRFRFMAEASYERWMDCRFVVERDQDERIVGVRGVLRDITKTYLQERHIAHMALHDALTGLPNRVLLEDRIHKTIQLARRSQECLAVCFIDLDHFKNINDAYGHKTGDALLLAMAQTLESSLRDGDTVARWGGDEFVALLPRLAGPDGAREVARKLVSVMNQTFELEGQPINATFSMGISLYPDDGDSVETLLAHADRAMFYAKSQGRNNFQLFNDMSAKGLGKKELYIQARLAQAIRDGRITTWFQPQVTAKSGADGVRRLTGVEALARWHDADLGWISPGSFIPMAENLGLINDLGQLVRRQALNQFQRWRTVRPDLLLSLNISKRQLFAPDFVDALIEDARRYGIPPAALVLEVTESVALMEVECAEERLCQLVDAGFTLSIDDFGTGYASLSQLHELPVGELKIDISFVQRVHTADGLRILQAIVHLARALGLRTVAEGVEDAATTATLCELEVDILQGYHFGRACPAEELEKLALFTAGAVEPARPAPYLMTSMISTPIS</sequence>
<dbReference type="InterPro" id="IPR052155">
    <property type="entry name" value="Biofilm_reg_signaling"/>
</dbReference>
<dbReference type="InterPro" id="IPR001633">
    <property type="entry name" value="EAL_dom"/>
</dbReference>
<gene>
    <name evidence="4" type="ORF">ETQ85_25300</name>
</gene>
<evidence type="ECO:0000256" key="1">
    <source>
        <dbReference type="SAM" id="Phobius"/>
    </source>
</evidence>
<feature type="transmembrane region" description="Helical" evidence="1">
    <location>
        <begin position="190"/>
        <end position="208"/>
    </location>
</feature>
<dbReference type="Proteomes" id="UP000389128">
    <property type="component" value="Unassembled WGS sequence"/>
</dbReference>
<feature type="domain" description="EAL" evidence="2">
    <location>
        <begin position="588"/>
        <end position="845"/>
    </location>
</feature>
<comment type="caution">
    <text evidence="4">The sequence shown here is derived from an EMBL/GenBank/DDBJ whole genome shotgun (WGS) entry which is preliminary data.</text>
</comment>
<keyword evidence="5" id="KW-1185">Reference proteome</keyword>
<dbReference type="Pfam" id="PF00563">
    <property type="entry name" value="EAL"/>
    <property type="match status" value="1"/>
</dbReference>
<dbReference type="Pfam" id="PF17159">
    <property type="entry name" value="MASE3"/>
    <property type="match status" value="1"/>
</dbReference>
<accession>A0A6C2C8C5</accession>
<feature type="transmembrane region" description="Helical" evidence="1">
    <location>
        <begin position="57"/>
        <end position="74"/>
    </location>
</feature>
<reference evidence="4 5" key="1">
    <citation type="submission" date="2019-01" db="EMBL/GenBank/DDBJ databases">
        <title>Zoogloea oleivorans genome sequencing and assembly.</title>
        <authorList>
            <person name="Tancsics A."/>
            <person name="Farkas M."/>
            <person name="Kriszt B."/>
            <person name="Maroti G."/>
            <person name="Horvath B."/>
        </authorList>
    </citation>
    <scope>NUCLEOTIDE SEQUENCE [LARGE SCALE GENOMIC DNA]</scope>
    <source>
        <strain evidence="4 5">Buc</strain>
    </source>
</reference>
<dbReference type="CDD" id="cd00130">
    <property type="entry name" value="PAS"/>
    <property type="match status" value="1"/>
</dbReference>
<keyword evidence="1" id="KW-1133">Transmembrane helix</keyword>
<dbReference type="InterPro" id="IPR013655">
    <property type="entry name" value="PAS_fold_3"/>
</dbReference>
<dbReference type="InterPro" id="IPR000014">
    <property type="entry name" value="PAS"/>
</dbReference>
<dbReference type="AlphaFoldDB" id="A0A6C2C8C5"/>
<organism evidence="4 5">
    <name type="scientific">Zoogloea oleivorans</name>
    <dbReference type="NCBI Taxonomy" id="1552750"/>
    <lineage>
        <taxon>Bacteria</taxon>
        <taxon>Pseudomonadati</taxon>
        <taxon>Pseudomonadota</taxon>
        <taxon>Betaproteobacteria</taxon>
        <taxon>Rhodocyclales</taxon>
        <taxon>Zoogloeaceae</taxon>
        <taxon>Zoogloea</taxon>
    </lineage>
</organism>
<feature type="transmembrane region" description="Helical" evidence="1">
    <location>
        <begin position="119"/>
        <end position="139"/>
    </location>
</feature>
<feature type="transmembrane region" description="Helical" evidence="1">
    <location>
        <begin position="20"/>
        <end position="37"/>
    </location>
</feature>
<dbReference type="SUPFAM" id="SSF141868">
    <property type="entry name" value="EAL domain-like"/>
    <property type="match status" value="1"/>
</dbReference>
<feature type="domain" description="GGDEF" evidence="3">
    <location>
        <begin position="445"/>
        <end position="578"/>
    </location>
</feature>
<dbReference type="PANTHER" id="PTHR44757:SF2">
    <property type="entry name" value="BIOFILM ARCHITECTURE MAINTENANCE PROTEIN MBAA"/>
    <property type="match status" value="1"/>
</dbReference>
<keyword evidence="1" id="KW-0812">Transmembrane</keyword>
<dbReference type="EMBL" id="SDKK01000055">
    <property type="protein sequence ID" value="TYC50320.1"/>
    <property type="molecule type" value="Genomic_DNA"/>
</dbReference>
<evidence type="ECO:0000259" key="2">
    <source>
        <dbReference type="PROSITE" id="PS50883"/>
    </source>
</evidence>
<proteinExistence type="predicted"/>
<dbReference type="Gene3D" id="3.30.70.270">
    <property type="match status" value="1"/>
</dbReference>
<dbReference type="InterPro" id="IPR043128">
    <property type="entry name" value="Rev_trsase/Diguanyl_cyclase"/>
</dbReference>
<dbReference type="NCBIfam" id="TIGR00254">
    <property type="entry name" value="GGDEF"/>
    <property type="match status" value="1"/>
</dbReference>
<dbReference type="Pfam" id="PF00990">
    <property type="entry name" value="GGDEF"/>
    <property type="match status" value="1"/>
</dbReference>
<dbReference type="Gene3D" id="3.20.20.450">
    <property type="entry name" value="EAL domain"/>
    <property type="match status" value="1"/>
</dbReference>
<dbReference type="SMART" id="SM00052">
    <property type="entry name" value="EAL"/>
    <property type="match status" value="1"/>
</dbReference>
<dbReference type="PANTHER" id="PTHR44757">
    <property type="entry name" value="DIGUANYLATE CYCLASE DGCP"/>
    <property type="match status" value="1"/>
</dbReference>
<name>A0A6C2C8C5_9RHOO</name>
<dbReference type="FunFam" id="3.30.70.270:FF:000001">
    <property type="entry name" value="Diguanylate cyclase domain protein"/>
    <property type="match status" value="1"/>
</dbReference>
<evidence type="ECO:0000259" key="3">
    <source>
        <dbReference type="PROSITE" id="PS50887"/>
    </source>
</evidence>
<dbReference type="OrthoDB" id="9813903at2"/>
<dbReference type="Pfam" id="PF08447">
    <property type="entry name" value="PAS_3"/>
    <property type="match status" value="1"/>
</dbReference>
<feature type="transmembrane region" description="Helical" evidence="1">
    <location>
        <begin position="81"/>
        <end position="99"/>
    </location>
</feature>
<evidence type="ECO:0000313" key="4">
    <source>
        <dbReference type="EMBL" id="TYC50320.1"/>
    </source>
</evidence>
<keyword evidence="1" id="KW-0472">Membrane</keyword>
<dbReference type="Gene3D" id="3.30.450.20">
    <property type="entry name" value="PAS domain"/>
    <property type="match status" value="1"/>
</dbReference>
<dbReference type="CDD" id="cd01949">
    <property type="entry name" value="GGDEF"/>
    <property type="match status" value="1"/>
</dbReference>
<protein>
    <submittedName>
        <fullName evidence="4">EAL domain-containing protein</fullName>
    </submittedName>
</protein>